<comment type="similarity">
    <text evidence="1">Belongs to the actin family. ARP8 subfamily.</text>
</comment>
<feature type="region of interest" description="Disordered" evidence="3">
    <location>
        <begin position="140"/>
        <end position="165"/>
    </location>
</feature>
<dbReference type="FunFam" id="3.90.640.10:FF:000044">
    <property type="entry name" value="Actin-related protein 9"/>
    <property type="match status" value="1"/>
</dbReference>
<evidence type="ECO:0000313" key="5">
    <source>
        <dbReference type="Proteomes" id="UP000026961"/>
    </source>
</evidence>
<feature type="compositionally biased region" description="Basic and acidic residues" evidence="3">
    <location>
        <begin position="555"/>
        <end position="576"/>
    </location>
</feature>
<dbReference type="Pfam" id="PF00022">
    <property type="entry name" value="Actin"/>
    <property type="match status" value="1"/>
</dbReference>
<dbReference type="InterPro" id="IPR004000">
    <property type="entry name" value="Actin"/>
</dbReference>
<proteinExistence type="inferred from homology"/>
<dbReference type="Gene3D" id="3.90.640.10">
    <property type="entry name" value="Actin, Chain A, domain 4"/>
    <property type="match status" value="1"/>
</dbReference>
<dbReference type="eggNOG" id="KOG0797">
    <property type="taxonomic scope" value="Eukaryota"/>
</dbReference>
<dbReference type="Proteomes" id="UP000026961">
    <property type="component" value="Chromosome 4"/>
</dbReference>
<dbReference type="AlphaFoldDB" id="A0A0D9ZH32"/>
<dbReference type="SUPFAM" id="SSF53067">
    <property type="entry name" value="Actin-like ATPase domain"/>
    <property type="match status" value="2"/>
</dbReference>
<feature type="region of interest" description="Disordered" evidence="3">
    <location>
        <begin position="116"/>
        <end position="135"/>
    </location>
</feature>
<dbReference type="FunFam" id="3.30.420.40:FF:000400">
    <property type="entry name" value="Actin-related protein 9"/>
    <property type="match status" value="1"/>
</dbReference>
<feature type="compositionally biased region" description="Low complexity" evidence="3">
    <location>
        <begin position="577"/>
        <end position="590"/>
    </location>
</feature>
<evidence type="ECO:0000256" key="1">
    <source>
        <dbReference type="ARBA" id="ARBA00007720"/>
    </source>
</evidence>
<dbReference type="FunFam" id="3.30.420.40:FF:000378">
    <property type="entry name" value="Actin-related protein 9"/>
    <property type="match status" value="1"/>
</dbReference>
<dbReference type="SMART" id="SM00268">
    <property type="entry name" value="ACTIN"/>
    <property type="match status" value="1"/>
</dbReference>
<name>A0A0D9ZH32_9ORYZ</name>
<evidence type="ECO:0000313" key="4">
    <source>
        <dbReference type="EnsemblPlants" id="OGLUM04G02450.1"/>
    </source>
</evidence>
<evidence type="ECO:0000256" key="2">
    <source>
        <dbReference type="ARBA" id="ARBA00074636"/>
    </source>
</evidence>
<protein>
    <recommendedName>
        <fullName evidence="2">Actin-related protein 9</fullName>
    </recommendedName>
</protein>
<dbReference type="PANTHER" id="PTHR11937">
    <property type="entry name" value="ACTIN"/>
    <property type="match status" value="1"/>
</dbReference>
<dbReference type="Gramene" id="OGLUM04G02450.1">
    <property type="protein sequence ID" value="OGLUM04G02450.1"/>
    <property type="gene ID" value="OGLUM04G02450"/>
</dbReference>
<dbReference type="Gene3D" id="3.30.420.40">
    <property type="match status" value="2"/>
</dbReference>
<feature type="compositionally biased region" description="Basic and acidic residues" evidence="3">
    <location>
        <begin position="123"/>
        <end position="135"/>
    </location>
</feature>
<reference evidence="4" key="2">
    <citation type="submission" date="2018-05" db="EMBL/GenBank/DDBJ databases">
        <title>OgluRS3 (Oryza glumaepatula Reference Sequence Version 3).</title>
        <authorList>
            <person name="Zhang J."/>
            <person name="Kudrna D."/>
            <person name="Lee S."/>
            <person name="Talag J."/>
            <person name="Welchert J."/>
            <person name="Wing R.A."/>
        </authorList>
    </citation>
    <scope>NUCLEOTIDE SEQUENCE [LARGE SCALE GENOMIC DNA]</scope>
</reference>
<feature type="region of interest" description="Disordered" evidence="3">
    <location>
        <begin position="551"/>
        <end position="590"/>
    </location>
</feature>
<accession>A0A0D9ZH32</accession>
<organism evidence="4">
    <name type="scientific">Oryza glumipatula</name>
    <dbReference type="NCBI Taxonomy" id="40148"/>
    <lineage>
        <taxon>Eukaryota</taxon>
        <taxon>Viridiplantae</taxon>
        <taxon>Streptophyta</taxon>
        <taxon>Embryophyta</taxon>
        <taxon>Tracheophyta</taxon>
        <taxon>Spermatophyta</taxon>
        <taxon>Magnoliopsida</taxon>
        <taxon>Liliopsida</taxon>
        <taxon>Poales</taxon>
        <taxon>Poaceae</taxon>
        <taxon>BOP clade</taxon>
        <taxon>Oryzoideae</taxon>
        <taxon>Oryzeae</taxon>
        <taxon>Oryzinae</taxon>
        <taxon>Oryza</taxon>
    </lineage>
</organism>
<reference evidence="4" key="1">
    <citation type="submission" date="2015-04" db="UniProtKB">
        <authorList>
            <consortium name="EnsemblPlants"/>
        </authorList>
    </citation>
    <scope>IDENTIFICATION</scope>
</reference>
<dbReference type="CDD" id="cd10206">
    <property type="entry name" value="ASKHA_NBD_Arp8-like"/>
    <property type="match status" value="1"/>
</dbReference>
<evidence type="ECO:0000256" key="3">
    <source>
        <dbReference type="SAM" id="MobiDB-lite"/>
    </source>
</evidence>
<dbReference type="STRING" id="40148.A0A0D9ZH32"/>
<dbReference type="EnsemblPlants" id="OGLUM04G02450.1">
    <property type="protein sequence ID" value="OGLUM04G02450.1"/>
    <property type="gene ID" value="OGLUM04G02450"/>
</dbReference>
<keyword evidence="5" id="KW-1185">Reference proteome</keyword>
<sequence length="706" mass="79024">MDYLKTVVPSQLMAERGANLVVINPGSSNVRIGFASQDVPFNIPHCIARHITQRKDDTPRLSVRDKVMLNCHATPSQNAERERAYDIIASLLKIPFLDEEMPSANQALPPKMGRVDALSSQQNKDDSKFTWTDVMDRKRPVDKDADVDPLQRSTPDDTEPNSEENMYKEIIFGEDALKIPPSESYCLSHPIRRGHFNISQDYSLHQVLEDLRTIWNWILTEKLHINPRDRHLYSAILVLGETFDNREIKEMLSIVLCDLGFSTAVIHQEALAAAFGNGLSTSCVVNIGAQVTQVVCVEDGVALPHTALALPYGGDDISRCLLWVQRRHRTWPNFQTDPVNKPIDMLMLNKLKESYSQIRSGSFDAVSVVHSYEHEKSVGHQKTKLSALNVPPMGLLYPRVLVPEEYPPPPRSWFQDYDDMLEDTWQTSDSLYSSGNGGFGMWDNYPMFPTRLKKFDNIGLVEAIVGGTASTAGLAPVLEQRVLNTIPSNQPIEKAEVLQSRSYPLFVPWKGGVILGVLDIGRDAWIHREDWAKNGVHIGIREIETASLPSGTRIQEIKSDPSEPRSMETRETESQNHKSNNNESKSSQKIKSQELNHWGHCVSEAKHAAALRPSWLVCALPCATRRGGAEIIKQELGWWIDLRGGDWSFKEAIAIGSTRGKPWEGAATAFAHGGGGHRRCCPRWGRAPPNGPHVIFMKTVMGCRVN</sequence>
<dbReference type="InterPro" id="IPR043129">
    <property type="entry name" value="ATPase_NBD"/>
</dbReference>
<dbReference type="FunFam" id="3.30.420.40:FF:000286">
    <property type="entry name" value="Actin-related protein 8"/>
    <property type="match status" value="1"/>
</dbReference>